<dbReference type="EMBL" id="MU004237">
    <property type="protein sequence ID" value="KAF2667939.1"/>
    <property type="molecule type" value="Genomic_DNA"/>
</dbReference>
<sequence length="346" mass="39135">MPQNVNLPLRPGPLVATLPSLTGFAATQQPDVPVIGQLSNQIVDAIFVREMGLDALNESDDEGLYFPEDDSHDEDVEEPVDEEGSEDEAGPDSSHGFEKQVRHLASLLRPEESTPQRHRDYDPATITLPYDPEVLALRRSAQSDIHHFQPLLESTIPSEFLEINMWKGQYIEARDAAELSSLRNNELAAENRRLTAKINKLQAIVGPFMRHHVITYLRQSQESSAAGEQEAPDMTAYWSTYCLALMETLKRQHDDHRADLAKHNRETFPLVADLRKARLAHDMIKMKLAFMRKHFVPKGMFTGYQEEISSLSSELGLYKLACNILLSIVVHWLISSLLARLAFRNT</sequence>
<evidence type="ECO:0000313" key="3">
    <source>
        <dbReference type="Proteomes" id="UP000799302"/>
    </source>
</evidence>
<reference evidence="2" key="1">
    <citation type="journal article" date="2020" name="Stud. Mycol.">
        <title>101 Dothideomycetes genomes: a test case for predicting lifestyles and emergence of pathogens.</title>
        <authorList>
            <person name="Haridas S."/>
            <person name="Albert R."/>
            <person name="Binder M."/>
            <person name="Bloem J."/>
            <person name="Labutti K."/>
            <person name="Salamov A."/>
            <person name="Andreopoulos B."/>
            <person name="Baker S."/>
            <person name="Barry K."/>
            <person name="Bills G."/>
            <person name="Bluhm B."/>
            <person name="Cannon C."/>
            <person name="Castanera R."/>
            <person name="Culley D."/>
            <person name="Daum C."/>
            <person name="Ezra D."/>
            <person name="Gonzalez J."/>
            <person name="Henrissat B."/>
            <person name="Kuo A."/>
            <person name="Liang C."/>
            <person name="Lipzen A."/>
            <person name="Lutzoni F."/>
            <person name="Magnuson J."/>
            <person name="Mondo S."/>
            <person name="Nolan M."/>
            <person name="Ohm R."/>
            <person name="Pangilinan J."/>
            <person name="Park H.-J."/>
            <person name="Ramirez L."/>
            <person name="Alfaro M."/>
            <person name="Sun H."/>
            <person name="Tritt A."/>
            <person name="Yoshinaga Y."/>
            <person name="Zwiers L.-H."/>
            <person name="Turgeon B."/>
            <person name="Goodwin S."/>
            <person name="Spatafora J."/>
            <person name="Crous P."/>
            <person name="Grigoriev I."/>
        </authorList>
    </citation>
    <scope>NUCLEOTIDE SEQUENCE</scope>
    <source>
        <strain evidence="2">CBS 115976</strain>
    </source>
</reference>
<evidence type="ECO:0000313" key="2">
    <source>
        <dbReference type="EMBL" id="KAF2667939.1"/>
    </source>
</evidence>
<protein>
    <submittedName>
        <fullName evidence="2">Uncharacterized protein</fullName>
    </submittedName>
</protein>
<proteinExistence type="predicted"/>
<feature type="region of interest" description="Disordered" evidence="1">
    <location>
        <begin position="59"/>
        <end position="97"/>
    </location>
</feature>
<name>A0A6A6U6R6_9PEZI</name>
<organism evidence="2 3">
    <name type="scientific">Microthyrium microscopicum</name>
    <dbReference type="NCBI Taxonomy" id="703497"/>
    <lineage>
        <taxon>Eukaryota</taxon>
        <taxon>Fungi</taxon>
        <taxon>Dikarya</taxon>
        <taxon>Ascomycota</taxon>
        <taxon>Pezizomycotina</taxon>
        <taxon>Dothideomycetes</taxon>
        <taxon>Dothideomycetes incertae sedis</taxon>
        <taxon>Microthyriales</taxon>
        <taxon>Microthyriaceae</taxon>
        <taxon>Microthyrium</taxon>
    </lineage>
</organism>
<evidence type="ECO:0000256" key="1">
    <source>
        <dbReference type="SAM" id="MobiDB-lite"/>
    </source>
</evidence>
<feature type="compositionally biased region" description="Acidic residues" evidence="1">
    <location>
        <begin position="59"/>
        <end position="90"/>
    </location>
</feature>
<gene>
    <name evidence="2" type="ORF">BT63DRAFT_457240</name>
</gene>
<dbReference type="Proteomes" id="UP000799302">
    <property type="component" value="Unassembled WGS sequence"/>
</dbReference>
<keyword evidence="3" id="KW-1185">Reference proteome</keyword>
<accession>A0A6A6U6R6</accession>
<dbReference type="AlphaFoldDB" id="A0A6A6U6R6"/>